<dbReference type="AlphaFoldDB" id="A0A930VJ12"/>
<dbReference type="Proteomes" id="UP000660668">
    <property type="component" value="Unassembled WGS sequence"/>
</dbReference>
<dbReference type="Gene3D" id="3.40.630.10">
    <property type="entry name" value="Zn peptidases"/>
    <property type="match status" value="1"/>
</dbReference>
<dbReference type="SUPFAM" id="SSF52949">
    <property type="entry name" value="Macro domain-like"/>
    <property type="match status" value="1"/>
</dbReference>
<evidence type="ECO:0000256" key="4">
    <source>
        <dbReference type="ARBA" id="ARBA00022801"/>
    </source>
</evidence>
<dbReference type="PRINTS" id="PR00481">
    <property type="entry name" value="LAMNOPPTDASE"/>
</dbReference>
<comment type="function">
    <text evidence="6">Presumably involved in the processing and regular turnover of intracellular proteins. Catalyzes the removal of unsubstituted N-terminal amino acids from various peptides.</text>
</comment>
<name>A0A930VJ12_9ACTN</name>
<dbReference type="CDD" id="cd00433">
    <property type="entry name" value="Peptidase_M17"/>
    <property type="match status" value="1"/>
</dbReference>
<dbReference type="InterPro" id="IPR000819">
    <property type="entry name" value="Peptidase_M17_C"/>
</dbReference>
<evidence type="ECO:0000256" key="1">
    <source>
        <dbReference type="ARBA" id="ARBA00009528"/>
    </source>
</evidence>
<protein>
    <recommendedName>
        <fullName evidence="7">Probable cytosol aminopeptidase</fullName>
    </recommendedName>
    <alternativeName>
        <fullName evidence="8">Leucine aminopeptidase</fullName>
    </alternativeName>
    <alternativeName>
        <fullName evidence="5">Leucyl aminopeptidase</fullName>
    </alternativeName>
</protein>
<evidence type="ECO:0000256" key="2">
    <source>
        <dbReference type="ARBA" id="ARBA00022438"/>
    </source>
</evidence>
<comment type="similarity">
    <text evidence="1">Belongs to the peptidase M17 family.</text>
</comment>
<dbReference type="PANTHER" id="PTHR11963:SF23">
    <property type="entry name" value="CYTOSOL AMINOPEPTIDASE"/>
    <property type="match status" value="1"/>
</dbReference>
<keyword evidence="4" id="KW-0378">Hydrolase</keyword>
<dbReference type="InterPro" id="IPR008283">
    <property type="entry name" value="Peptidase_M17_N"/>
</dbReference>
<dbReference type="SUPFAM" id="SSF53187">
    <property type="entry name" value="Zn-dependent exopeptidases"/>
    <property type="match status" value="1"/>
</dbReference>
<comment type="caution">
    <text evidence="10">The sequence shown here is derived from an EMBL/GenBank/DDBJ whole genome shotgun (WGS) entry which is preliminary data.</text>
</comment>
<dbReference type="PROSITE" id="PS00631">
    <property type="entry name" value="CYTOSOL_AP"/>
    <property type="match status" value="1"/>
</dbReference>
<evidence type="ECO:0000313" key="11">
    <source>
        <dbReference type="Proteomes" id="UP000660668"/>
    </source>
</evidence>
<evidence type="ECO:0000256" key="5">
    <source>
        <dbReference type="ARBA" id="ARBA00033172"/>
    </source>
</evidence>
<evidence type="ECO:0000313" key="10">
    <source>
        <dbReference type="EMBL" id="MBF4766501.1"/>
    </source>
</evidence>
<dbReference type="Pfam" id="PF00883">
    <property type="entry name" value="Peptidase_M17"/>
    <property type="match status" value="1"/>
</dbReference>
<sequence length="524" mass="53959">MAQTLRSASTPTLPPQVSPPQFALSGALPHALTGIDVIAIPVLPVDSSSAAAGVLLGPGADELTESTDLDLLGACEIARATGRAGEVTQVLVPGGSPDNDDLALVLLVGVGEARPLDIRRAGAALARAVLDRHGVATTIPSVSADGLEPFVVGTMLGSFGFHWRSDGPEHRPVPKVVVADNPGGDDADEGLRRAVAVGGAAWRARVLATVPANLKSPQWLADQALELADGNRLKVTVWDEQKLGKEGFGGIIGVGRGSANPSCLIRLDYTPRRATSKTPRVVLVGKGITFDTGGLSIKPADSMTTMKRDMTGGGVVISVLAALSAVDCPVRVTGLVAAAENSVGADSMRPGDVLRHYGGRTSEVTNTDAEGRLVMADALAYAVDKLDPAVMVDIATLTGAMKVALGQQVAGYFANDEALASAIFEAGETSGEPFWRFPLVSDYEDKLTSKVADADNAAGGAGSITAALFLQHFTGKVPWAHLDIASVGDSPTDSYEWSTGPTGFGARALLAWLGQPDPLEGIGT</sequence>
<dbReference type="GO" id="GO:0030145">
    <property type="term" value="F:manganese ion binding"/>
    <property type="evidence" value="ECO:0007669"/>
    <property type="project" value="InterPro"/>
</dbReference>
<dbReference type="GO" id="GO:0070006">
    <property type="term" value="F:metalloaminopeptidase activity"/>
    <property type="evidence" value="ECO:0007669"/>
    <property type="project" value="InterPro"/>
</dbReference>
<keyword evidence="3" id="KW-0645">Protease</keyword>
<gene>
    <name evidence="10" type="ORF">ISU10_01815</name>
</gene>
<dbReference type="GO" id="GO:0005737">
    <property type="term" value="C:cytoplasm"/>
    <property type="evidence" value="ECO:0007669"/>
    <property type="project" value="InterPro"/>
</dbReference>
<reference evidence="10" key="1">
    <citation type="submission" date="2020-11" db="EMBL/GenBank/DDBJ databases">
        <title>Nocardioides cynanchi sp. nov., isolated from soil of rhizosphere of Cynanchum wilfordii.</title>
        <authorList>
            <person name="Lee J.-S."/>
            <person name="Suh M.K."/>
            <person name="Kim J.-S."/>
        </authorList>
    </citation>
    <scope>NUCLEOTIDE SEQUENCE</scope>
    <source>
        <strain evidence="10">KCTC 19276</strain>
    </source>
</reference>
<proteinExistence type="inferred from homology"/>
<dbReference type="InterPro" id="IPR011356">
    <property type="entry name" value="Leucine_aapep/pepB"/>
</dbReference>
<dbReference type="EMBL" id="JADKPO010000001">
    <property type="protein sequence ID" value="MBF4766501.1"/>
    <property type="molecule type" value="Genomic_DNA"/>
</dbReference>
<dbReference type="GO" id="GO:0006508">
    <property type="term" value="P:proteolysis"/>
    <property type="evidence" value="ECO:0007669"/>
    <property type="project" value="UniProtKB-KW"/>
</dbReference>
<accession>A0A930VJ12</accession>
<evidence type="ECO:0000259" key="9">
    <source>
        <dbReference type="PROSITE" id="PS00631"/>
    </source>
</evidence>
<dbReference type="PANTHER" id="PTHR11963">
    <property type="entry name" value="LEUCINE AMINOPEPTIDASE-RELATED"/>
    <property type="match status" value="1"/>
</dbReference>
<evidence type="ECO:0000256" key="7">
    <source>
        <dbReference type="ARBA" id="ARBA00050021"/>
    </source>
</evidence>
<dbReference type="Gene3D" id="3.40.220.10">
    <property type="entry name" value="Leucine Aminopeptidase, subunit E, domain 1"/>
    <property type="match status" value="1"/>
</dbReference>
<evidence type="ECO:0000256" key="8">
    <source>
        <dbReference type="ARBA" id="ARBA00050061"/>
    </source>
</evidence>
<organism evidence="10 11">
    <name type="scientific">Nocardioides agariphilus</name>
    <dbReference type="NCBI Taxonomy" id="433664"/>
    <lineage>
        <taxon>Bacteria</taxon>
        <taxon>Bacillati</taxon>
        <taxon>Actinomycetota</taxon>
        <taxon>Actinomycetes</taxon>
        <taxon>Propionibacteriales</taxon>
        <taxon>Nocardioidaceae</taxon>
        <taxon>Nocardioides</taxon>
    </lineage>
</organism>
<feature type="domain" description="Cytosol aminopeptidase" evidence="9">
    <location>
        <begin position="366"/>
        <end position="373"/>
    </location>
</feature>
<keyword evidence="2 10" id="KW-0031">Aminopeptidase</keyword>
<evidence type="ECO:0000256" key="6">
    <source>
        <dbReference type="ARBA" id="ARBA00049972"/>
    </source>
</evidence>
<evidence type="ECO:0000256" key="3">
    <source>
        <dbReference type="ARBA" id="ARBA00022670"/>
    </source>
</evidence>
<dbReference type="Pfam" id="PF02789">
    <property type="entry name" value="Peptidase_M17_N"/>
    <property type="match status" value="1"/>
</dbReference>
<dbReference type="RefSeq" id="WP_194694620.1">
    <property type="nucleotide sequence ID" value="NZ_JADKPO010000001.1"/>
</dbReference>
<keyword evidence="11" id="KW-1185">Reference proteome</keyword>
<dbReference type="InterPro" id="IPR043472">
    <property type="entry name" value="Macro_dom-like"/>
</dbReference>